<accession>A0A923SNF3</accession>
<evidence type="ECO:0000313" key="1">
    <source>
        <dbReference type="EMBL" id="MBC6000086.1"/>
    </source>
</evidence>
<name>A0A923SNF3_9FIRM</name>
<keyword evidence="2" id="KW-1185">Reference proteome</keyword>
<evidence type="ECO:0000313" key="2">
    <source>
        <dbReference type="Proteomes" id="UP000644115"/>
    </source>
</evidence>
<protein>
    <recommendedName>
        <fullName evidence="3">Rpn family recombination-promoting nuclease/putative transposase</fullName>
    </recommendedName>
</protein>
<dbReference type="AlphaFoldDB" id="A0A923SNF3"/>
<gene>
    <name evidence="1" type="ORF">H8876_08750</name>
</gene>
<reference evidence="1" key="1">
    <citation type="submission" date="2020-08" db="EMBL/GenBank/DDBJ databases">
        <authorList>
            <person name="Liu C."/>
            <person name="Sun Q."/>
        </authorList>
    </citation>
    <scope>NUCLEOTIDE SEQUENCE</scope>
    <source>
        <strain evidence="1">BX16</strain>
    </source>
</reference>
<dbReference type="RefSeq" id="WP_249287426.1">
    <property type="nucleotide sequence ID" value="NZ_JACRWC010000107.1"/>
</dbReference>
<organism evidence="1 2">
    <name type="scientific">Lentihominibacter faecis</name>
    <dbReference type="NCBI Taxonomy" id="2764712"/>
    <lineage>
        <taxon>Bacteria</taxon>
        <taxon>Bacillati</taxon>
        <taxon>Bacillota</taxon>
        <taxon>Clostridia</taxon>
        <taxon>Peptostreptococcales</taxon>
        <taxon>Anaerovoracaceae</taxon>
        <taxon>Lentihominibacter</taxon>
    </lineage>
</organism>
<dbReference type="EMBL" id="JACRWC010000107">
    <property type="protein sequence ID" value="MBC6000086.1"/>
    <property type="molecule type" value="Genomic_DNA"/>
</dbReference>
<dbReference type="Proteomes" id="UP000644115">
    <property type="component" value="Unassembled WGS sequence"/>
</dbReference>
<evidence type="ECO:0008006" key="3">
    <source>
        <dbReference type="Google" id="ProtNLM"/>
    </source>
</evidence>
<proteinExistence type="predicted"/>
<sequence>MSCDKIPGLKLHDGATRIFLNTHGTDDEGVSEELIQLLRYFEQTTEENAAGSHSQKIENLQKRVEEIKKNEEVGIRYMNAFEEKMWERREGREEGERIGEKRGRQEIARRMVEKNLDLVLIKEMTGLTEQELNALKKRN</sequence>
<comment type="caution">
    <text evidence="1">The sequence shown here is derived from an EMBL/GenBank/DDBJ whole genome shotgun (WGS) entry which is preliminary data.</text>
</comment>